<accession>A0ABV7FKS1</accession>
<dbReference type="RefSeq" id="WP_376919046.1">
    <property type="nucleotide sequence ID" value="NZ_JBHRSW010000006.1"/>
</dbReference>
<evidence type="ECO:0000313" key="1">
    <source>
        <dbReference type="EMBL" id="MFC3120904.1"/>
    </source>
</evidence>
<reference evidence="2" key="1">
    <citation type="journal article" date="2019" name="Int. J. Syst. Evol. Microbiol.">
        <title>The Global Catalogue of Microorganisms (GCM) 10K type strain sequencing project: providing services to taxonomists for standard genome sequencing and annotation.</title>
        <authorList>
            <consortium name="The Broad Institute Genomics Platform"/>
            <consortium name="The Broad Institute Genome Sequencing Center for Infectious Disease"/>
            <person name="Wu L."/>
            <person name="Ma J."/>
        </authorList>
    </citation>
    <scope>NUCLEOTIDE SEQUENCE [LARGE SCALE GENOMIC DNA]</scope>
    <source>
        <strain evidence="2">KCTC 52473</strain>
    </source>
</reference>
<organism evidence="1 2">
    <name type="scientific">Agaribacter flavus</name>
    <dbReference type="NCBI Taxonomy" id="1902781"/>
    <lineage>
        <taxon>Bacteria</taxon>
        <taxon>Pseudomonadati</taxon>
        <taxon>Pseudomonadota</taxon>
        <taxon>Gammaproteobacteria</taxon>
        <taxon>Alteromonadales</taxon>
        <taxon>Alteromonadaceae</taxon>
        <taxon>Agaribacter</taxon>
    </lineage>
</organism>
<protein>
    <recommendedName>
        <fullName evidence="3">Class IIb bacteriocin, lactobin A/cerein 7B family</fullName>
    </recommendedName>
</protein>
<sequence length="63" mass="6618">MKELNWEQLNEVTGGARAIGIGLVVAATYDAAKAAGKAFLKYAKENAPANRSCSGQMSRNCNG</sequence>
<keyword evidence="2" id="KW-1185">Reference proteome</keyword>
<proteinExistence type="predicted"/>
<evidence type="ECO:0000313" key="2">
    <source>
        <dbReference type="Proteomes" id="UP001595478"/>
    </source>
</evidence>
<gene>
    <name evidence="1" type="ORF">ACFOHL_04690</name>
</gene>
<name>A0ABV7FKS1_9ALTE</name>
<comment type="caution">
    <text evidence="1">The sequence shown here is derived from an EMBL/GenBank/DDBJ whole genome shotgun (WGS) entry which is preliminary data.</text>
</comment>
<dbReference type="EMBL" id="JBHRSW010000006">
    <property type="protein sequence ID" value="MFC3120904.1"/>
    <property type="molecule type" value="Genomic_DNA"/>
</dbReference>
<evidence type="ECO:0008006" key="3">
    <source>
        <dbReference type="Google" id="ProtNLM"/>
    </source>
</evidence>
<dbReference type="Proteomes" id="UP001595478">
    <property type="component" value="Unassembled WGS sequence"/>
</dbReference>